<keyword evidence="3" id="KW-0175">Coiled coil</keyword>
<dbReference type="GO" id="GO:0048268">
    <property type="term" value="P:clathrin coat assembly"/>
    <property type="evidence" value="ECO:0007669"/>
    <property type="project" value="TreeGrafter"/>
</dbReference>
<feature type="coiled-coil region" evidence="3">
    <location>
        <begin position="50"/>
        <end position="102"/>
    </location>
</feature>
<comment type="subcellular location">
    <subcellularLocation>
        <location evidence="1">Cytoplasm</location>
    </subcellularLocation>
</comment>
<feature type="coiled-coil region" evidence="3">
    <location>
        <begin position="142"/>
        <end position="208"/>
    </location>
</feature>
<dbReference type="EMBL" id="JARQZJ010000039">
    <property type="protein sequence ID" value="KAK9876919.1"/>
    <property type="molecule type" value="Genomic_DNA"/>
</dbReference>
<dbReference type="GO" id="GO:0043325">
    <property type="term" value="F:phosphatidylinositol-3,4-bisphosphate binding"/>
    <property type="evidence" value="ECO:0007669"/>
    <property type="project" value="TreeGrafter"/>
</dbReference>
<dbReference type="AlphaFoldDB" id="A0AAW1U223"/>
<protein>
    <recommendedName>
        <fullName evidence="5">I/LWEQ domain-containing protein</fullName>
    </recommendedName>
</protein>
<keyword evidence="2" id="KW-0963">Cytoplasm</keyword>
<dbReference type="GO" id="GO:0035615">
    <property type="term" value="F:clathrin adaptor activity"/>
    <property type="evidence" value="ECO:0007669"/>
    <property type="project" value="TreeGrafter"/>
</dbReference>
<dbReference type="InterPro" id="IPR030224">
    <property type="entry name" value="Sla2_fam"/>
</dbReference>
<feature type="compositionally biased region" description="Low complexity" evidence="4">
    <location>
        <begin position="1"/>
        <end position="11"/>
    </location>
</feature>
<dbReference type="SMART" id="SM00307">
    <property type="entry name" value="ILWEQ"/>
    <property type="match status" value="1"/>
</dbReference>
<dbReference type="GO" id="GO:0030864">
    <property type="term" value="C:cortical actin cytoskeleton"/>
    <property type="evidence" value="ECO:0007669"/>
    <property type="project" value="TreeGrafter"/>
</dbReference>
<organism evidence="6 7">
    <name type="scientific">Henosepilachna vigintioctopunctata</name>
    <dbReference type="NCBI Taxonomy" id="420089"/>
    <lineage>
        <taxon>Eukaryota</taxon>
        <taxon>Metazoa</taxon>
        <taxon>Ecdysozoa</taxon>
        <taxon>Arthropoda</taxon>
        <taxon>Hexapoda</taxon>
        <taxon>Insecta</taxon>
        <taxon>Pterygota</taxon>
        <taxon>Neoptera</taxon>
        <taxon>Endopterygota</taxon>
        <taxon>Coleoptera</taxon>
        <taxon>Polyphaga</taxon>
        <taxon>Cucujiformia</taxon>
        <taxon>Coccinelloidea</taxon>
        <taxon>Coccinellidae</taxon>
        <taxon>Epilachninae</taxon>
        <taxon>Epilachnini</taxon>
        <taxon>Henosepilachna</taxon>
    </lineage>
</organism>
<evidence type="ECO:0000313" key="7">
    <source>
        <dbReference type="Proteomes" id="UP001431783"/>
    </source>
</evidence>
<evidence type="ECO:0000313" key="6">
    <source>
        <dbReference type="EMBL" id="KAK9876919.1"/>
    </source>
</evidence>
<sequence>MYVTQEVVVPQEPEDEPPIEGNLVDTTESDHAETSSVISQNVYEQILFEKDFLKSQCEKLSTEINTLVAQHRHELISLETKLKNIEAELVSKDHELIQEKKNRDELVSQAFAAVQSKGSEQKAKDEKFEKLKDFYYELRNDHIQKLRENADVEKKLKIAEQKLELIEKDKFSLQFEIKELKEKINKEEEQLQNTVFTQNEELEELRKDKELFNMETEILRRSINDHCRERDNYKAELSITLQKKNDCEKKTEELLNNVADMENKISSLKNSNELFMKEILSKSLDSSKAIVKHAVTEIDNPAFSALTCSPDYLTSLTKYCSTCLEKCNNISASDISQIIAVSNEISNKLSTFILHGGATCNTSHDINFSDKMSESCKKLGEIVINILENLKVQKDIDVYITEALFKLEEITLLAESISSSLTGENTENLADMLENEMLEMDKAIEEAANRIQEMLDKSKAADSGIKLEVNSKILDSCTTLMQAVRVLVQKSRLLQGEIVSQGRGTATAKEFYKRNHQWTDGFLSAAKAVATAAKFLLTAADKVVTMNGKFELLMVAAQETAASTAQLVVASRVKADRKSSNLQQLTAASKGVTTAVGTVVATTKSCRQLIDEEEDLDTSSLTLHQAKKLEMEAQVKVLELEKELEEERLHLASLRRRHYQLAGEG</sequence>
<accession>A0AAW1U223</accession>
<name>A0AAW1U223_9CUCU</name>
<feature type="coiled-coil region" evidence="3">
    <location>
        <begin position="426"/>
        <end position="457"/>
    </location>
</feature>
<evidence type="ECO:0000256" key="1">
    <source>
        <dbReference type="ARBA" id="ARBA00004496"/>
    </source>
</evidence>
<dbReference type="SUPFAM" id="SSF109885">
    <property type="entry name" value="I/LWEQ domain"/>
    <property type="match status" value="1"/>
</dbReference>
<dbReference type="GO" id="GO:0080025">
    <property type="term" value="F:phosphatidylinositol-3,5-bisphosphate binding"/>
    <property type="evidence" value="ECO:0007669"/>
    <property type="project" value="TreeGrafter"/>
</dbReference>
<evidence type="ECO:0000259" key="5">
    <source>
        <dbReference type="PROSITE" id="PS50945"/>
    </source>
</evidence>
<dbReference type="GO" id="GO:0006897">
    <property type="term" value="P:endocytosis"/>
    <property type="evidence" value="ECO:0007669"/>
    <property type="project" value="InterPro"/>
</dbReference>
<dbReference type="GO" id="GO:0032051">
    <property type="term" value="F:clathrin light chain binding"/>
    <property type="evidence" value="ECO:0007669"/>
    <property type="project" value="TreeGrafter"/>
</dbReference>
<evidence type="ECO:0000256" key="2">
    <source>
        <dbReference type="ARBA" id="ARBA00022490"/>
    </source>
</evidence>
<feature type="coiled-coil region" evidence="3">
    <location>
        <begin position="244"/>
        <end position="278"/>
    </location>
</feature>
<dbReference type="GO" id="GO:0007015">
    <property type="term" value="P:actin filament organization"/>
    <property type="evidence" value="ECO:0007669"/>
    <property type="project" value="TreeGrafter"/>
</dbReference>
<evidence type="ECO:0000256" key="4">
    <source>
        <dbReference type="SAM" id="MobiDB-lite"/>
    </source>
</evidence>
<gene>
    <name evidence="6" type="ORF">WA026_015954</name>
</gene>
<dbReference type="Gene3D" id="1.20.1410.10">
    <property type="entry name" value="I/LWEQ domain"/>
    <property type="match status" value="1"/>
</dbReference>
<keyword evidence="7" id="KW-1185">Reference proteome</keyword>
<feature type="coiled-coil region" evidence="3">
    <location>
        <begin position="621"/>
        <end position="657"/>
    </location>
</feature>
<dbReference type="InterPro" id="IPR002558">
    <property type="entry name" value="ILWEQ_dom"/>
</dbReference>
<dbReference type="PROSITE" id="PS50945">
    <property type="entry name" value="I_LWEQ"/>
    <property type="match status" value="1"/>
</dbReference>
<reference evidence="6 7" key="1">
    <citation type="submission" date="2023-03" db="EMBL/GenBank/DDBJ databases">
        <title>Genome insight into feeding habits of ladybird beetles.</title>
        <authorList>
            <person name="Li H.-S."/>
            <person name="Huang Y.-H."/>
            <person name="Pang H."/>
        </authorList>
    </citation>
    <scope>NUCLEOTIDE SEQUENCE [LARGE SCALE GENOMIC DNA]</scope>
    <source>
        <strain evidence="6">SYSU_2023b</strain>
        <tissue evidence="6">Whole body</tissue>
    </source>
</reference>
<dbReference type="PANTHER" id="PTHR10407:SF15">
    <property type="entry name" value="HUNTINGTIN INTERACTING PROTEIN 1"/>
    <property type="match status" value="1"/>
</dbReference>
<dbReference type="PANTHER" id="PTHR10407">
    <property type="entry name" value="HUNTINGTIN INTERACTING PROTEIN 1"/>
    <property type="match status" value="1"/>
</dbReference>
<dbReference type="GO" id="GO:0030136">
    <property type="term" value="C:clathrin-coated vesicle"/>
    <property type="evidence" value="ECO:0007669"/>
    <property type="project" value="TreeGrafter"/>
</dbReference>
<feature type="region of interest" description="Disordered" evidence="4">
    <location>
        <begin position="1"/>
        <end position="35"/>
    </location>
</feature>
<evidence type="ECO:0000256" key="3">
    <source>
        <dbReference type="SAM" id="Coils"/>
    </source>
</evidence>
<feature type="domain" description="I/LWEQ" evidence="5">
    <location>
        <begin position="421"/>
        <end position="662"/>
    </location>
</feature>
<dbReference type="Proteomes" id="UP001431783">
    <property type="component" value="Unassembled WGS sequence"/>
</dbReference>
<dbReference type="GO" id="GO:0051015">
    <property type="term" value="F:actin filament binding"/>
    <property type="evidence" value="ECO:0007669"/>
    <property type="project" value="TreeGrafter"/>
</dbReference>
<comment type="caution">
    <text evidence="6">The sequence shown here is derived from an EMBL/GenBank/DDBJ whole genome shotgun (WGS) entry which is preliminary data.</text>
</comment>
<dbReference type="Pfam" id="PF01608">
    <property type="entry name" value="I_LWEQ"/>
    <property type="match status" value="1"/>
</dbReference>
<dbReference type="InterPro" id="IPR035964">
    <property type="entry name" value="I/LWEQ_dom_sf"/>
</dbReference>
<dbReference type="FunFam" id="1.20.1410.10:FF:000006">
    <property type="entry name" value="Huntingtin interacting protein"/>
    <property type="match status" value="1"/>
</dbReference>
<proteinExistence type="predicted"/>